<organism evidence="6 8">
    <name type="scientific">Adineta steineri</name>
    <dbReference type="NCBI Taxonomy" id="433720"/>
    <lineage>
        <taxon>Eukaryota</taxon>
        <taxon>Metazoa</taxon>
        <taxon>Spiralia</taxon>
        <taxon>Gnathifera</taxon>
        <taxon>Rotifera</taxon>
        <taxon>Eurotatoria</taxon>
        <taxon>Bdelloidea</taxon>
        <taxon>Adinetida</taxon>
        <taxon>Adinetidae</taxon>
        <taxon>Adineta</taxon>
    </lineage>
</organism>
<dbReference type="EMBL" id="CAJNOM010000099">
    <property type="protein sequence ID" value="CAF1045727.1"/>
    <property type="molecule type" value="Genomic_DNA"/>
</dbReference>
<evidence type="ECO:0000313" key="5">
    <source>
        <dbReference type="EMBL" id="CAF3812927.1"/>
    </source>
</evidence>
<keyword evidence="7" id="KW-1185">Reference proteome</keyword>
<evidence type="ECO:0000313" key="8">
    <source>
        <dbReference type="Proteomes" id="UP000663881"/>
    </source>
</evidence>
<evidence type="ECO:0000313" key="7">
    <source>
        <dbReference type="Proteomes" id="UP000663832"/>
    </source>
</evidence>
<evidence type="ECO:0000313" key="6">
    <source>
        <dbReference type="EMBL" id="CAF3903442.1"/>
    </source>
</evidence>
<dbReference type="EMBL" id="CAJOAY010001930">
    <property type="protein sequence ID" value="CAF3903442.1"/>
    <property type="molecule type" value="Genomic_DNA"/>
</dbReference>
<dbReference type="Proteomes" id="UP000663868">
    <property type="component" value="Unassembled WGS sequence"/>
</dbReference>
<dbReference type="AlphaFoldDB" id="A0A819HPP6"/>
<dbReference type="OrthoDB" id="10273185at2759"/>
<dbReference type="EMBL" id="CAJNOE010000029">
    <property type="protein sequence ID" value="CAF0767955.1"/>
    <property type="molecule type" value="Genomic_DNA"/>
</dbReference>
<comment type="caution">
    <text evidence="6">The sequence shown here is derived from an EMBL/GenBank/DDBJ whole genome shotgun (WGS) entry which is preliminary data.</text>
</comment>
<protein>
    <submittedName>
        <fullName evidence="6">Uncharacterized protein</fullName>
    </submittedName>
</protein>
<name>A0A819HPP6_9BILA</name>
<evidence type="ECO:0000313" key="4">
    <source>
        <dbReference type="EMBL" id="CAF1045727.1"/>
    </source>
</evidence>
<dbReference type="Proteomes" id="UP000663881">
    <property type="component" value="Unassembled WGS sequence"/>
</dbReference>
<evidence type="ECO:0000313" key="2">
    <source>
        <dbReference type="EMBL" id="CAF0827300.1"/>
    </source>
</evidence>
<dbReference type="EMBL" id="CAJNOI010000082">
    <property type="protein sequence ID" value="CAF1025466.1"/>
    <property type="molecule type" value="Genomic_DNA"/>
</dbReference>
<dbReference type="Proteomes" id="UP000663832">
    <property type="component" value="Unassembled WGS sequence"/>
</dbReference>
<evidence type="ECO:0000313" key="1">
    <source>
        <dbReference type="EMBL" id="CAF0767955.1"/>
    </source>
</evidence>
<dbReference type="Proteomes" id="UP000663891">
    <property type="component" value="Unassembled WGS sequence"/>
</dbReference>
<dbReference type="EMBL" id="CAJOBB010001127">
    <property type="protein sequence ID" value="CAF3812927.1"/>
    <property type="molecule type" value="Genomic_DNA"/>
</dbReference>
<evidence type="ECO:0000313" key="3">
    <source>
        <dbReference type="EMBL" id="CAF1025466.1"/>
    </source>
</evidence>
<accession>A0A819HPP6</accession>
<dbReference type="EMBL" id="CAJNON010000031">
    <property type="protein sequence ID" value="CAF0827300.1"/>
    <property type="molecule type" value="Genomic_DNA"/>
</dbReference>
<sequence length="86" mass="9760">MTSPILLKAPFSSVKDNRYAVTARKETYLKTSSATIRGDTDMLNYLQSIGVDIDTYEHVYLSSPLLINMELTTFTTNFILFDDDNI</sequence>
<proteinExistence type="predicted"/>
<reference evidence="6" key="1">
    <citation type="submission" date="2021-02" db="EMBL/GenBank/DDBJ databases">
        <authorList>
            <person name="Nowell W R."/>
        </authorList>
    </citation>
    <scope>NUCLEOTIDE SEQUENCE</scope>
</reference>
<dbReference type="Proteomes" id="UP000663877">
    <property type="component" value="Unassembled WGS sequence"/>
</dbReference>
<dbReference type="Proteomes" id="UP000663860">
    <property type="component" value="Unassembled WGS sequence"/>
</dbReference>
<gene>
    <name evidence="3" type="ORF">BJG266_LOCUS17235</name>
    <name evidence="1" type="ORF">IZO911_LOCUS5110</name>
    <name evidence="5" type="ORF">KXQ929_LOCUS17733</name>
    <name evidence="6" type="ORF">OKA104_LOCUS24314</name>
    <name evidence="4" type="ORF">QVE165_LOCUS17327</name>
    <name evidence="2" type="ORF">VCS650_LOCUS5407</name>
</gene>